<gene>
    <name evidence="3" type="ORF">EIY87_21450</name>
</gene>
<reference evidence="3 4" key="1">
    <citation type="submission" date="2018-12" db="EMBL/GenBank/DDBJ databases">
        <title>Amycolatopsis eburnea sp. nov. actinomycete associate with arbuscular mycorrhiza fungal spore.</title>
        <authorList>
            <person name="Lumyong S."/>
            <person name="Chaiya L."/>
        </authorList>
    </citation>
    <scope>NUCLEOTIDE SEQUENCE [LARGE SCALE GENOMIC DNA]</scope>
    <source>
        <strain evidence="3 4">GLM-1</strain>
    </source>
</reference>
<dbReference type="GO" id="GO:0016627">
    <property type="term" value="F:oxidoreductase activity, acting on the CH-CH group of donors"/>
    <property type="evidence" value="ECO:0007669"/>
    <property type="project" value="TreeGrafter"/>
</dbReference>
<protein>
    <submittedName>
        <fullName evidence="3">Pyridoxamine 5'-phosphate oxidase family protein</fullName>
    </submittedName>
</protein>
<organism evidence="3 4">
    <name type="scientific">Amycolatopsis eburnea</name>
    <dbReference type="NCBI Taxonomy" id="2267691"/>
    <lineage>
        <taxon>Bacteria</taxon>
        <taxon>Bacillati</taxon>
        <taxon>Actinomycetota</taxon>
        <taxon>Actinomycetes</taxon>
        <taxon>Pseudonocardiales</taxon>
        <taxon>Pseudonocardiaceae</taxon>
        <taxon>Amycolatopsis</taxon>
    </lineage>
</organism>
<dbReference type="InterPro" id="IPR011576">
    <property type="entry name" value="Pyridox_Oxase_N"/>
</dbReference>
<name>A0A427T8F0_9PSEU</name>
<keyword evidence="1" id="KW-0560">Oxidoreductase</keyword>
<dbReference type="PANTHER" id="PTHR35176">
    <property type="entry name" value="HEME OXYGENASE HI_0854-RELATED"/>
    <property type="match status" value="1"/>
</dbReference>
<dbReference type="Gene3D" id="2.30.110.10">
    <property type="entry name" value="Electron Transport, Fmn-binding Protein, Chain A"/>
    <property type="match status" value="1"/>
</dbReference>
<dbReference type="GO" id="GO:0005829">
    <property type="term" value="C:cytosol"/>
    <property type="evidence" value="ECO:0007669"/>
    <property type="project" value="TreeGrafter"/>
</dbReference>
<dbReference type="Proteomes" id="UP000267081">
    <property type="component" value="Unassembled WGS sequence"/>
</dbReference>
<dbReference type="InterPro" id="IPR052019">
    <property type="entry name" value="F420H2_bilvrd_red/Heme_oxyg"/>
</dbReference>
<dbReference type="PANTHER" id="PTHR35176:SF4">
    <property type="entry name" value="PYRIDOXAMINE 5'-PHOSPHATE OXIDASE-RELATED FMN-BINDING"/>
    <property type="match status" value="1"/>
</dbReference>
<evidence type="ECO:0000313" key="3">
    <source>
        <dbReference type="EMBL" id="RSD16835.1"/>
    </source>
</evidence>
<feature type="domain" description="Pyridoxamine 5'-phosphate oxidase N-terminal" evidence="2">
    <location>
        <begin position="28"/>
        <end position="152"/>
    </location>
</feature>
<evidence type="ECO:0000256" key="1">
    <source>
        <dbReference type="ARBA" id="ARBA00023002"/>
    </source>
</evidence>
<keyword evidence="4" id="KW-1185">Reference proteome</keyword>
<dbReference type="GO" id="GO:0070967">
    <property type="term" value="F:coenzyme F420 binding"/>
    <property type="evidence" value="ECO:0007669"/>
    <property type="project" value="TreeGrafter"/>
</dbReference>
<evidence type="ECO:0000313" key="4">
    <source>
        <dbReference type="Proteomes" id="UP000267081"/>
    </source>
</evidence>
<proteinExistence type="predicted"/>
<accession>A0A427T8F0</accession>
<dbReference type="OrthoDB" id="157302at2"/>
<dbReference type="InterPro" id="IPR012349">
    <property type="entry name" value="Split_barrel_FMN-bd"/>
</dbReference>
<dbReference type="EMBL" id="RSEC01000047">
    <property type="protein sequence ID" value="RSD16835.1"/>
    <property type="molecule type" value="Genomic_DNA"/>
</dbReference>
<dbReference type="RefSeq" id="WP_125311001.1">
    <property type="nucleotide sequence ID" value="NZ_RSEC01000047.1"/>
</dbReference>
<evidence type="ECO:0000259" key="2">
    <source>
        <dbReference type="Pfam" id="PF01243"/>
    </source>
</evidence>
<dbReference type="AlphaFoldDB" id="A0A427T8F0"/>
<sequence length="173" mass="18765">MTAEAPEGKVISGYDAPAPSWELVEKGLVHGNSTYWLSTVRPDGRPHVMPLFGVWDGGSMYFTSNPAKRKAKNLAENPHCVITATSDDLDIVIEGTAAKVTDEAELRRVAELYHDKYGWPLTVVDGAYEAPFGAPTAGPPPYELYEVTVGTVFGLGTSEPFGSARWRFGTEES</sequence>
<comment type="caution">
    <text evidence="3">The sequence shown here is derived from an EMBL/GenBank/DDBJ whole genome shotgun (WGS) entry which is preliminary data.</text>
</comment>
<dbReference type="SUPFAM" id="SSF50475">
    <property type="entry name" value="FMN-binding split barrel"/>
    <property type="match status" value="1"/>
</dbReference>
<dbReference type="Pfam" id="PF01243">
    <property type="entry name" value="PNPOx_N"/>
    <property type="match status" value="1"/>
</dbReference>